<gene>
    <name evidence="2" type="ORF">H9Q76_00870</name>
</gene>
<sequence length="160" mass="18749">MDQIGTYVRILRESLERKRRYLEEILALTNKQAELAAEEKFREDAFTELVDQKEILIGNINEGDKGFSSVYDRVRQEIQADPMRYREELQAIQNLIRQCVDLGMQIEAVEERNRAAMEQVFAMKFQGVRQVKQSKTVANKYYKSMANGMVNDSLLYDQKK</sequence>
<protein>
    <recommendedName>
        <fullName evidence="4">Flagellar protein FlgN</fullName>
    </recommendedName>
</protein>
<accession>A0A7G9FMW4</accession>
<evidence type="ECO:0008006" key="4">
    <source>
        <dbReference type="Google" id="ProtNLM"/>
    </source>
</evidence>
<dbReference type="AlphaFoldDB" id="A0A7G9FMW4"/>
<evidence type="ECO:0000256" key="1">
    <source>
        <dbReference type="SAM" id="Coils"/>
    </source>
</evidence>
<dbReference type="Proteomes" id="UP000515819">
    <property type="component" value="Chromosome"/>
</dbReference>
<keyword evidence="3" id="KW-1185">Reference proteome</keyword>
<organism evidence="2 3">
    <name type="scientific">Wujia chipingensis</name>
    <dbReference type="NCBI Taxonomy" id="2763670"/>
    <lineage>
        <taxon>Bacteria</taxon>
        <taxon>Bacillati</taxon>
        <taxon>Bacillota</taxon>
        <taxon>Clostridia</taxon>
        <taxon>Lachnospirales</taxon>
        <taxon>Lachnospiraceae</taxon>
        <taxon>Wujia</taxon>
    </lineage>
</organism>
<feature type="coiled-coil region" evidence="1">
    <location>
        <begin position="11"/>
        <end position="38"/>
    </location>
</feature>
<dbReference type="RefSeq" id="WP_249321367.1">
    <property type="nucleotide sequence ID" value="NZ_CP060632.1"/>
</dbReference>
<dbReference type="KEGG" id="wcp:H9Q76_00870"/>
<keyword evidence="1" id="KW-0175">Coiled coil</keyword>
<proteinExistence type="predicted"/>
<evidence type="ECO:0000313" key="2">
    <source>
        <dbReference type="EMBL" id="QNL99895.1"/>
    </source>
</evidence>
<name>A0A7G9FMW4_9FIRM</name>
<dbReference type="EMBL" id="CP060632">
    <property type="protein sequence ID" value="QNL99895.1"/>
    <property type="molecule type" value="Genomic_DNA"/>
</dbReference>
<reference evidence="2 3" key="1">
    <citation type="submission" date="2020-08" db="EMBL/GenBank/DDBJ databases">
        <authorList>
            <person name="Liu C."/>
            <person name="Sun Q."/>
        </authorList>
    </citation>
    <scope>NUCLEOTIDE SEQUENCE [LARGE SCALE GENOMIC DNA]</scope>
    <source>
        <strain evidence="2 3">NSJ-4</strain>
    </source>
</reference>
<evidence type="ECO:0000313" key="3">
    <source>
        <dbReference type="Proteomes" id="UP000515819"/>
    </source>
</evidence>